<dbReference type="InterPro" id="IPR012910">
    <property type="entry name" value="Plug_dom"/>
</dbReference>
<dbReference type="GO" id="GO:0015344">
    <property type="term" value="F:siderophore uptake transmembrane transporter activity"/>
    <property type="evidence" value="ECO:0007669"/>
    <property type="project" value="TreeGrafter"/>
</dbReference>
<dbReference type="PROSITE" id="PS01156">
    <property type="entry name" value="TONB_DEPENDENT_REC_2"/>
    <property type="match status" value="1"/>
</dbReference>
<keyword evidence="8" id="KW-0406">Ion transport</keyword>
<evidence type="ECO:0000256" key="9">
    <source>
        <dbReference type="ARBA" id="ARBA00023077"/>
    </source>
</evidence>
<dbReference type="PANTHER" id="PTHR32552">
    <property type="entry name" value="FERRICHROME IRON RECEPTOR-RELATED"/>
    <property type="match status" value="1"/>
</dbReference>
<keyword evidence="2 12" id="KW-0813">Transport</keyword>
<evidence type="ECO:0000256" key="1">
    <source>
        <dbReference type="ARBA" id="ARBA00004571"/>
    </source>
</evidence>
<comment type="similarity">
    <text evidence="12 14">Belongs to the TonB-dependent receptor family.</text>
</comment>
<feature type="domain" description="TonB-dependent receptor plug" evidence="17">
    <location>
        <begin position="53"/>
        <end position="162"/>
    </location>
</feature>
<dbReference type="Pfam" id="PF07715">
    <property type="entry name" value="Plug"/>
    <property type="match status" value="1"/>
</dbReference>
<dbReference type="InterPro" id="IPR000531">
    <property type="entry name" value="Beta-barrel_TonB"/>
</dbReference>
<evidence type="ECO:0000256" key="3">
    <source>
        <dbReference type="ARBA" id="ARBA00022452"/>
    </source>
</evidence>
<evidence type="ECO:0000259" key="16">
    <source>
        <dbReference type="Pfam" id="PF00593"/>
    </source>
</evidence>
<feature type="chain" id="PRO_5004718815" evidence="15">
    <location>
        <begin position="30"/>
        <end position="784"/>
    </location>
</feature>
<dbReference type="AlphaFoldDB" id="V4HXU0"/>
<evidence type="ECO:0000256" key="6">
    <source>
        <dbReference type="ARBA" id="ARBA00022729"/>
    </source>
</evidence>
<name>V4HXU0_PSEL2</name>
<dbReference type="PROSITE" id="PS52016">
    <property type="entry name" value="TONB_DEPENDENT_REC_3"/>
    <property type="match status" value="1"/>
</dbReference>
<evidence type="ECO:0000259" key="17">
    <source>
        <dbReference type="Pfam" id="PF07715"/>
    </source>
</evidence>
<evidence type="ECO:0000256" key="10">
    <source>
        <dbReference type="ARBA" id="ARBA00023136"/>
    </source>
</evidence>
<keyword evidence="4" id="KW-0410">Iron transport</keyword>
<accession>V4HXU0</accession>
<keyword evidence="10 12" id="KW-0472">Membrane</keyword>
<evidence type="ECO:0000256" key="11">
    <source>
        <dbReference type="ARBA" id="ARBA00023237"/>
    </source>
</evidence>
<comment type="subcellular location">
    <subcellularLocation>
        <location evidence="1 12">Cell outer membrane</location>
        <topology evidence="1 12">Multi-pass membrane protein</topology>
    </subcellularLocation>
</comment>
<gene>
    <name evidence="18" type="ORF">PL2TA16_00618</name>
</gene>
<evidence type="ECO:0000256" key="2">
    <source>
        <dbReference type="ARBA" id="ARBA00022448"/>
    </source>
</evidence>
<dbReference type="PATRIC" id="fig|1353533.3.peg.1053"/>
<protein>
    <submittedName>
        <fullName evidence="18">Putative Fe transport outer membrane receptor protein</fullName>
    </submittedName>
</protein>
<dbReference type="InterPro" id="IPR039426">
    <property type="entry name" value="TonB-dep_rcpt-like"/>
</dbReference>
<dbReference type="InterPro" id="IPR010917">
    <property type="entry name" value="TonB_rcpt_CS"/>
</dbReference>
<keyword evidence="3 12" id="KW-1134">Transmembrane beta strand</keyword>
<organism evidence="18 19">
    <name type="scientific">Pseudoalteromonas luteoviolacea (strain 2ta16)</name>
    <dbReference type="NCBI Taxonomy" id="1353533"/>
    <lineage>
        <taxon>Bacteria</taxon>
        <taxon>Pseudomonadati</taxon>
        <taxon>Pseudomonadota</taxon>
        <taxon>Gammaproteobacteria</taxon>
        <taxon>Alteromonadales</taxon>
        <taxon>Pseudoalteromonadaceae</taxon>
        <taxon>Pseudoalteromonas</taxon>
    </lineage>
</organism>
<evidence type="ECO:0000313" key="18">
    <source>
        <dbReference type="EMBL" id="ESP94618.1"/>
    </source>
</evidence>
<keyword evidence="9 14" id="KW-0798">TonB box</keyword>
<evidence type="ECO:0000256" key="8">
    <source>
        <dbReference type="ARBA" id="ARBA00023065"/>
    </source>
</evidence>
<dbReference type="SUPFAM" id="SSF56935">
    <property type="entry name" value="Porins"/>
    <property type="match status" value="1"/>
</dbReference>
<evidence type="ECO:0000256" key="5">
    <source>
        <dbReference type="ARBA" id="ARBA00022692"/>
    </source>
</evidence>
<dbReference type="GO" id="GO:0009279">
    <property type="term" value="C:cell outer membrane"/>
    <property type="evidence" value="ECO:0007669"/>
    <property type="project" value="UniProtKB-SubCell"/>
</dbReference>
<evidence type="ECO:0000256" key="13">
    <source>
        <dbReference type="PROSITE-ProRule" id="PRU10144"/>
    </source>
</evidence>
<evidence type="ECO:0000256" key="12">
    <source>
        <dbReference type="PROSITE-ProRule" id="PRU01360"/>
    </source>
</evidence>
<evidence type="ECO:0000256" key="7">
    <source>
        <dbReference type="ARBA" id="ARBA00023004"/>
    </source>
</evidence>
<evidence type="ECO:0000313" key="19">
    <source>
        <dbReference type="Proteomes" id="UP000017820"/>
    </source>
</evidence>
<comment type="caution">
    <text evidence="18">The sequence shown here is derived from an EMBL/GenBank/DDBJ whole genome shotgun (WGS) entry which is preliminary data.</text>
</comment>
<feature type="domain" description="TonB-dependent receptor-like beta-barrel" evidence="16">
    <location>
        <begin position="388"/>
        <end position="753"/>
    </location>
</feature>
<proteinExistence type="inferred from homology"/>
<dbReference type="Proteomes" id="UP000017820">
    <property type="component" value="Unassembled WGS sequence"/>
</dbReference>
<dbReference type="Gene3D" id="2.40.170.20">
    <property type="entry name" value="TonB-dependent receptor, beta-barrel domain"/>
    <property type="match status" value="1"/>
</dbReference>
<dbReference type="InterPro" id="IPR037066">
    <property type="entry name" value="Plug_dom_sf"/>
</dbReference>
<feature type="short sequence motif" description="TonB C-terminal box" evidence="13">
    <location>
        <begin position="767"/>
        <end position="784"/>
    </location>
</feature>
<keyword evidence="5 12" id="KW-0812">Transmembrane</keyword>
<keyword evidence="6 15" id="KW-0732">Signal</keyword>
<dbReference type="Pfam" id="PF00593">
    <property type="entry name" value="TonB_dep_Rec_b-barrel"/>
    <property type="match status" value="1"/>
</dbReference>
<reference evidence="18 19" key="1">
    <citation type="submission" date="2013-07" db="EMBL/GenBank/DDBJ databases">
        <title>Draft genome sequence of Pseudoalteromonas luteoviolacea 2ta16.</title>
        <authorList>
            <person name="Allen E.E."/>
            <person name="Azam F."/>
            <person name="Podell S."/>
        </authorList>
    </citation>
    <scope>NUCLEOTIDE SEQUENCE [LARGE SCALE GENOMIC DNA]</scope>
    <source>
        <strain evidence="18 19">2ta16</strain>
    </source>
</reference>
<feature type="signal peptide" evidence="15">
    <location>
        <begin position="1"/>
        <end position="29"/>
    </location>
</feature>
<dbReference type="PANTHER" id="PTHR32552:SF89">
    <property type="entry name" value="CATECHOLATE SIDEROPHORE RECEPTOR FIU"/>
    <property type="match status" value="1"/>
</dbReference>
<dbReference type="EMBL" id="AUSV01000013">
    <property type="protein sequence ID" value="ESP94618.1"/>
    <property type="molecule type" value="Genomic_DNA"/>
</dbReference>
<evidence type="ECO:0000256" key="14">
    <source>
        <dbReference type="RuleBase" id="RU003357"/>
    </source>
</evidence>
<keyword evidence="11 12" id="KW-0998">Cell outer membrane</keyword>
<keyword evidence="7" id="KW-0408">Iron</keyword>
<dbReference type="Gene3D" id="2.170.130.10">
    <property type="entry name" value="TonB-dependent receptor, plug domain"/>
    <property type="match status" value="1"/>
</dbReference>
<dbReference type="InterPro" id="IPR036942">
    <property type="entry name" value="Beta-barrel_TonB_sf"/>
</dbReference>
<dbReference type="RefSeq" id="WP_023398006.1">
    <property type="nucleotide sequence ID" value="NZ_AUSV01000013.1"/>
</dbReference>
<sequence>MKTLYSTGSTKISMLAMAVATALSAPVLAEDDQAKADQQIEEIMVVGKSVSYANNATSEEMFKQQSSMTSAMAMIDNLPGVLINEGDTFGSDDWSTTVSIRGFQLSLDEQQVGITIDGISNGNSNYGGGAKANRYIDTENLMAVEVSQGTADIGSRSNEALGGTLNFTTINPGTEKGIVASLSLANFDAQKYYMRVETGEVMDDTYGWFSYSNSSNSDWITGTAENKRDHFATKFVKGMDSDLEITAYLSYDDVHEDNYQRVSLESFKQNPESDGLTGEWTGIPYIDQVYRRGWSTLRENLFGYIEVDTMIGEVEVTANAYFHKNEGRGDWVPPYIVDVNHDGANGHSELVSGTTYQGGSSLGKIYFVGADGKSLTPAKGCESSITFPYGGADAEYDPNCYDSSARPVGSYRNSHYEKERFGINADLTWETQIGEYTNIVRGGIWYEDYERSEYRDWHKIIDSKSSFDFDHTPYWIQYDRTYPVTTTMLYLEDSVEMESVTVRAGVKKYLVDLDSHDKFTSTNKSVNSDSDTLLSAGAVWYTPVEGLEVFAGYAENFAAIKDQVLEADASALGNIEPETAENMDLGIRYDNQDFDASITLYSIDFENRLTFVAPESASGNDYLVGTSGQYINTGGIESSGVEASMTYYPTQALSVYMSYTSNDSEYTDGTVDIKAGNTVFGSVEDMAVLSLDWQSDIYSAGLSTKWIGERWMDADNTQRIDAYAVSDLYIAVDLDNFDSALKGASIRLTVNNLFDKSYIGSVAGGWGGWIGAPRTAAINFQTRF</sequence>
<evidence type="ECO:0000256" key="15">
    <source>
        <dbReference type="SAM" id="SignalP"/>
    </source>
</evidence>
<keyword evidence="18" id="KW-0675">Receptor</keyword>
<evidence type="ECO:0000256" key="4">
    <source>
        <dbReference type="ARBA" id="ARBA00022496"/>
    </source>
</evidence>